<evidence type="ECO:0008006" key="4">
    <source>
        <dbReference type="Google" id="ProtNLM"/>
    </source>
</evidence>
<name>A0ABV8FAJ1_9ACTN</name>
<evidence type="ECO:0000313" key="3">
    <source>
        <dbReference type="Proteomes" id="UP001595698"/>
    </source>
</evidence>
<proteinExistence type="predicted"/>
<accession>A0ABV8FAJ1</accession>
<dbReference type="Proteomes" id="UP001595698">
    <property type="component" value="Unassembled WGS sequence"/>
</dbReference>
<reference evidence="3" key="1">
    <citation type="journal article" date="2019" name="Int. J. Syst. Evol. Microbiol.">
        <title>The Global Catalogue of Microorganisms (GCM) 10K type strain sequencing project: providing services to taxonomists for standard genome sequencing and annotation.</title>
        <authorList>
            <consortium name="The Broad Institute Genomics Platform"/>
            <consortium name="The Broad Institute Genome Sequencing Center for Infectious Disease"/>
            <person name="Wu L."/>
            <person name="Ma J."/>
        </authorList>
    </citation>
    <scope>NUCLEOTIDE SEQUENCE [LARGE SCALE GENOMIC DNA]</scope>
    <source>
        <strain evidence="3">TBRC 7912</strain>
    </source>
</reference>
<evidence type="ECO:0000313" key="2">
    <source>
        <dbReference type="EMBL" id="MFC3985694.1"/>
    </source>
</evidence>
<keyword evidence="3" id="KW-1185">Reference proteome</keyword>
<dbReference type="RefSeq" id="WP_352014298.1">
    <property type="nucleotide sequence ID" value="NZ_JBHSBC010000048.1"/>
</dbReference>
<evidence type="ECO:0000256" key="1">
    <source>
        <dbReference type="SAM" id="SignalP"/>
    </source>
</evidence>
<organism evidence="2 3">
    <name type="scientific">Streptosporangium jomthongense</name>
    <dbReference type="NCBI Taxonomy" id="1193683"/>
    <lineage>
        <taxon>Bacteria</taxon>
        <taxon>Bacillati</taxon>
        <taxon>Actinomycetota</taxon>
        <taxon>Actinomycetes</taxon>
        <taxon>Streptosporangiales</taxon>
        <taxon>Streptosporangiaceae</taxon>
        <taxon>Streptosporangium</taxon>
    </lineage>
</organism>
<comment type="caution">
    <text evidence="2">The sequence shown here is derived from an EMBL/GenBank/DDBJ whole genome shotgun (WGS) entry which is preliminary data.</text>
</comment>
<dbReference type="EMBL" id="JBHSBC010000048">
    <property type="protein sequence ID" value="MFC3985694.1"/>
    <property type="molecule type" value="Genomic_DNA"/>
</dbReference>
<feature type="signal peptide" evidence="1">
    <location>
        <begin position="1"/>
        <end position="33"/>
    </location>
</feature>
<protein>
    <recommendedName>
        <fullName evidence="4">SH3 domain-containing protein</fullName>
    </recommendedName>
</protein>
<gene>
    <name evidence="2" type="ORF">ACFOYY_36585</name>
</gene>
<sequence length="92" mass="9607">MRTAMISTPKRIALTLAAAVAAATLVGVTPAHAQMLCHVQQDTWVYSAPGRTALYLVPAGGGFYLDYWWNAGGWAAGHGVGQADGFIQGLSC</sequence>
<feature type="chain" id="PRO_5045770179" description="SH3 domain-containing protein" evidence="1">
    <location>
        <begin position="34"/>
        <end position="92"/>
    </location>
</feature>
<keyword evidence="1" id="KW-0732">Signal</keyword>